<reference evidence="2" key="1">
    <citation type="journal article" date="2019" name="Int. J. Syst. Evol. Microbiol.">
        <title>The Global Catalogue of Microorganisms (GCM) 10K type strain sequencing project: providing services to taxonomists for standard genome sequencing and annotation.</title>
        <authorList>
            <consortium name="The Broad Institute Genomics Platform"/>
            <consortium name="The Broad Institute Genome Sequencing Center for Infectious Disease"/>
            <person name="Wu L."/>
            <person name="Ma J."/>
        </authorList>
    </citation>
    <scope>NUCLEOTIDE SEQUENCE [LARGE SCALE GENOMIC DNA]</scope>
    <source>
        <strain evidence="2">JCM 15089</strain>
    </source>
</reference>
<dbReference type="EMBL" id="BAAADD010000002">
    <property type="protein sequence ID" value="GAA0562795.1"/>
    <property type="molecule type" value="Genomic_DNA"/>
</dbReference>
<evidence type="ECO:0000313" key="2">
    <source>
        <dbReference type="Proteomes" id="UP001499951"/>
    </source>
</evidence>
<name>A0ABP3PFW5_9PROT</name>
<dbReference type="RefSeq" id="WP_166932438.1">
    <property type="nucleotide sequence ID" value="NZ_BAAADD010000002.1"/>
</dbReference>
<keyword evidence="2" id="KW-1185">Reference proteome</keyword>
<dbReference type="Proteomes" id="UP001499951">
    <property type="component" value="Unassembled WGS sequence"/>
</dbReference>
<dbReference type="Pfam" id="PF13692">
    <property type="entry name" value="Glyco_trans_1_4"/>
    <property type="match status" value="1"/>
</dbReference>
<comment type="caution">
    <text evidence="1">The sequence shown here is derived from an EMBL/GenBank/DDBJ whole genome shotgun (WGS) entry which is preliminary data.</text>
</comment>
<protein>
    <recommendedName>
        <fullName evidence="3">Glycosyltransferase</fullName>
    </recommendedName>
</protein>
<sequence length="379" mass="41190">MSRALYIGPIDGRTSNGMTQHQETLLKTMAGEFSRLDVLSLFASPRDAQAWLEERGIRACAMRGPFARIARANALAWQASGTLLACKLQIADSFPFYVKTPLLRMGSYDRIFCYYAWGVLLLGLDRFGDKVTVNLGDVMADRHRRIGLRKWISLRAADEARVVRAPIRNAAISQFDADEFHRLYGVRLPVIPSVPPQHAELIALAAGPRPRTAGFFAGSGNDINLTTLRILAEPRFLAALRDAGIEFVVGGAICRDAPEDIRAALANGGARLIGRVPTLTDFYSAVGAMVAPVGPSSGLKMKSVETLLAGRSLITTRWGTDAVFDGFAGQVFVLEWPPDPHAMAQTVIAALEDTTSNRSASARSYVDRSLAAFIRSLRG</sequence>
<dbReference type="SUPFAM" id="SSF53756">
    <property type="entry name" value="UDP-Glycosyltransferase/glycogen phosphorylase"/>
    <property type="match status" value="1"/>
</dbReference>
<proteinExistence type="predicted"/>
<accession>A0ABP3PFW5</accession>
<evidence type="ECO:0008006" key="3">
    <source>
        <dbReference type="Google" id="ProtNLM"/>
    </source>
</evidence>
<evidence type="ECO:0000313" key="1">
    <source>
        <dbReference type="EMBL" id="GAA0562795.1"/>
    </source>
</evidence>
<dbReference type="Gene3D" id="3.40.50.2000">
    <property type="entry name" value="Glycogen Phosphorylase B"/>
    <property type="match status" value="1"/>
</dbReference>
<organism evidence="1 2">
    <name type="scientific">Rhizomicrobium electricum</name>
    <dbReference type="NCBI Taxonomy" id="480070"/>
    <lineage>
        <taxon>Bacteria</taxon>
        <taxon>Pseudomonadati</taxon>
        <taxon>Pseudomonadota</taxon>
        <taxon>Alphaproteobacteria</taxon>
        <taxon>Micropepsales</taxon>
        <taxon>Micropepsaceae</taxon>
        <taxon>Rhizomicrobium</taxon>
    </lineage>
</organism>
<gene>
    <name evidence="1" type="ORF">GCM10008942_09050</name>
</gene>